<evidence type="ECO:0000256" key="4">
    <source>
        <dbReference type="PROSITE-ProRule" id="PRU00464"/>
    </source>
</evidence>
<dbReference type="EC" id="2.7.7.53" evidence="6"/>
<dbReference type="InterPro" id="IPR052908">
    <property type="entry name" value="AP-4-A_phosphorylase"/>
</dbReference>
<dbReference type="OrthoDB" id="9784774at2"/>
<dbReference type="SUPFAM" id="SSF54197">
    <property type="entry name" value="HIT-like"/>
    <property type="match status" value="1"/>
</dbReference>
<evidence type="ECO:0000256" key="2">
    <source>
        <dbReference type="PIRSR" id="PIRSR639383-1"/>
    </source>
</evidence>
<sequence>MDEQRLWAPWRLGYVAGDDQPAEPTLPREWLAGASRECFVCRAAGEFAAPSEAHREHLVVEVGEHAVAILNRYPYANGHLLVCPRRHAGDLAELTADENRECLELLTRYTERYRTLIRAEGFNIGLNLGRTAGAGVPGHLHWHLVPRWPGDSNFMPVTAGIRVIPQSLEALWEALTDNDV</sequence>
<feature type="binding site" evidence="3">
    <location>
        <position position="71"/>
    </location>
    <ligand>
        <name>substrate</name>
    </ligand>
</feature>
<gene>
    <name evidence="6" type="ORF">HG15A2_06510</name>
</gene>
<dbReference type="InterPro" id="IPR036265">
    <property type="entry name" value="HIT-like_sf"/>
</dbReference>
<dbReference type="PANTHER" id="PTHR42997:SF1">
    <property type="entry name" value="AP-4-A PHOSPHORYLASE"/>
    <property type="match status" value="1"/>
</dbReference>
<dbReference type="EMBL" id="CP036263">
    <property type="protein sequence ID" value="QDS97390.1"/>
    <property type="molecule type" value="Genomic_DNA"/>
</dbReference>
<feature type="active site" description="Tele-AMP-histidine intermediate" evidence="2">
    <location>
        <position position="141"/>
    </location>
</feature>
<dbReference type="Proteomes" id="UP000319852">
    <property type="component" value="Chromosome"/>
</dbReference>
<feature type="binding site" evidence="3">
    <location>
        <begin position="133"/>
        <end position="136"/>
    </location>
    <ligand>
        <name>substrate</name>
    </ligand>
</feature>
<dbReference type="RefSeq" id="WP_145057731.1">
    <property type="nucleotide sequence ID" value="NZ_CP036263.1"/>
</dbReference>
<dbReference type="PROSITE" id="PS51084">
    <property type="entry name" value="HIT_2"/>
    <property type="match status" value="1"/>
</dbReference>
<accession>A0A517MR80</accession>
<dbReference type="GO" id="GO:0003877">
    <property type="term" value="F:ATP:ADP adenylyltransferase activity"/>
    <property type="evidence" value="ECO:0007669"/>
    <property type="project" value="UniProtKB-EC"/>
</dbReference>
<evidence type="ECO:0000256" key="1">
    <source>
        <dbReference type="ARBA" id="ARBA00022741"/>
    </source>
</evidence>
<dbReference type="InterPro" id="IPR011146">
    <property type="entry name" value="HIT-like"/>
</dbReference>
<dbReference type="Gene3D" id="3.30.428.10">
    <property type="entry name" value="HIT-like"/>
    <property type="match status" value="1"/>
</dbReference>
<feature type="short sequence motif" description="Histidine triad motif" evidence="4">
    <location>
        <begin position="139"/>
        <end position="143"/>
    </location>
</feature>
<evidence type="ECO:0000313" key="7">
    <source>
        <dbReference type="Proteomes" id="UP000319852"/>
    </source>
</evidence>
<protein>
    <submittedName>
        <fullName evidence="6">AP-4-A phosphorylase</fullName>
        <ecNumber evidence="6">2.7.7.53</ecNumber>
    </submittedName>
</protein>
<evidence type="ECO:0000313" key="6">
    <source>
        <dbReference type="EMBL" id="QDS97390.1"/>
    </source>
</evidence>
<name>A0A517MR80_9BACT</name>
<dbReference type="AlphaFoldDB" id="A0A517MR80"/>
<dbReference type="Pfam" id="PF01230">
    <property type="entry name" value="HIT"/>
    <property type="match status" value="1"/>
</dbReference>
<dbReference type="GO" id="GO:0000166">
    <property type="term" value="F:nucleotide binding"/>
    <property type="evidence" value="ECO:0007669"/>
    <property type="project" value="UniProtKB-KW"/>
</dbReference>
<dbReference type="CDD" id="cd01275">
    <property type="entry name" value="FHIT"/>
    <property type="match status" value="1"/>
</dbReference>
<organism evidence="6 7">
    <name type="scientific">Adhaeretor mobilis</name>
    <dbReference type="NCBI Taxonomy" id="1930276"/>
    <lineage>
        <taxon>Bacteria</taxon>
        <taxon>Pseudomonadati</taxon>
        <taxon>Planctomycetota</taxon>
        <taxon>Planctomycetia</taxon>
        <taxon>Pirellulales</taxon>
        <taxon>Lacipirellulaceae</taxon>
        <taxon>Adhaeretor</taxon>
    </lineage>
</organism>
<reference evidence="6 7" key="1">
    <citation type="submission" date="2019-02" db="EMBL/GenBank/DDBJ databases">
        <title>Deep-cultivation of Planctomycetes and their phenomic and genomic characterization uncovers novel biology.</title>
        <authorList>
            <person name="Wiegand S."/>
            <person name="Jogler M."/>
            <person name="Boedeker C."/>
            <person name="Pinto D."/>
            <person name="Vollmers J."/>
            <person name="Rivas-Marin E."/>
            <person name="Kohn T."/>
            <person name="Peeters S.H."/>
            <person name="Heuer A."/>
            <person name="Rast P."/>
            <person name="Oberbeckmann S."/>
            <person name="Bunk B."/>
            <person name="Jeske O."/>
            <person name="Meyerdierks A."/>
            <person name="Storesund J.E."/>
            <person name="Kallscheuer N."/>
            <person name="Luecker S."/>
            <person name="Lage O.M."/>
            <person name="Pohl T."/>
            <person name="Merkel B.J."/>
            <person name="Hornburger P."/>
            <person name="Mueller R.-W."/>
            <person name="Bruemmer F."/>
            <person name="Labrenz M."/>
            <person name="Spormann A.M."/>
            <person name="Op den Camp H."/>
            <person name="Overmann J."/>
            <person name="Amann R."/>
            <person name="Jetten M.S.M."/>
            <person name="Mascher T."/>
            <person name="Medema M.H."/>
            <person name="Devos D.P."/>
            <person name="Kaster A.-K."/>
            <person name="Ovreas L."/>
            <person name="Rohde M."/>
            <person name="Galperin M.Y."/>
            <person name="Jogler C."/>
        </authorList>
    </citation>
    <scope>NUCLEOTIDE SEQUENCE [LARGE SCALE GENOMIC DNA]</scope>
    <source>
        <strain evidence="6 7">HG15A2</strain>
    </source>
</reference>
<evidence type="ECO:0000259" key="5">
    <source>
        <dbReference type="PROSITE" id="PS51084"/>
    </source>
</evidence>
<feature type="domain" description="HIT" evidence="5">
    <location>
        <begin position="46"/>
        <end position="154"/>
    </location>
</feature>
<dbReference type="PANTHER" id="PTHR42997">
    <property type="entry name" value="HIT FAMILY HYDROLASE"/>
    <property type="match status" value="1"/>
</dbReference>
<dbReference type="InterPro" id="IPR039383">
    <property type="entry name" value="FHIT"/>
</dbReference>
<proteinExistence type="predicted"/>
<keyword evidence="1" id="KW-0547">Nucleotide-binding</keyword>
<keyword evidence="7" id="KW-1185">Reference proteome</keyword>
<feature type="binding site" evidence="3">
    <location>
        <position position="143"/>
    </location>
    <ligand>
        <name>substrate</name>
    </ligand>
</feature>
<dbReference type="KEGG" id="amob:HG15A2_06510"/>
<keyword evidence="6" id="KW-0548">Nucleotidyltransferase</keyword>
<keyword evidence="6" id="KW-0808">Transferase</keyword>
<evidence type="ECO:0000256" key="3">
    <source>
        <dbReference type="PIRSR" id="PIRSR639383-2"/>
    </source>
</evidence>